<sequence>MSDCLDDDAPPSAKLVVKVLEYNDDALTQQQISDRTRLSPRTVRSSIKRLKERDVIEERVYIPDARKQLYALTDSVEECLQAGEATPDSAEAV</sequence>
<dbReference type="RefSeq" id="WP_248652630.1">
    <property type="nucleotide sequence ID" value="NZ_CP096660.1"/>
</dbReference>
<name>A0A8U0I098_9EURY</name>
<dbReference type="Proteomes" id="UP000830729">
    <property type="component" value="Plasmid unnamed1"/>
</dbReference>
<dbReference type="AlphaFoldDB" id="A0A8U0I098"/>
<keyword evidence="2" id="KW-1185">Reference proteome</keyword>
<reference evidence="1 2" key="1">
    <citation type="submission" date="2022-04" db="EMBL/GenBank/DDBJ databases">
        <title>Diverse halophilic archaea isolated from saline environments.</title>
        <authorList>
            <person name="Cui H.-L."/>
        </authorList>
    </citation>
    <scope>NUCLEOTIDE SEQUENCE [LARGE SCALE GENOMIC DNA]</scope>
    <source>
        <strain evidence="1 2">XZYJT49</strain>
        <plasmid evidence="1 2">unnamed1</plasmid>
    </source>
</reference>
<proteinExistence type="predicted"/>
<geneLocation type="plasmid" evidence="1 2">
    <name>unnamed1</name>
</geneLocation>
<dbReference type="Gene3D" id="1.10.10.10">
    <property type="entry name" value="Winged helix-like DNA-binding domain superfamily/Winged helix DNA-binding domain"/>
    <property type="match status" value="1"/>
</dbReference>
<evidence type="ECO:0000313" key="2">
    <source>
        <dbReference type="Proteomes" id="UP000830729"/>
    </source>
</evidence>
<dbReference type="InterPro" id="IPR036388">
    <property type="entry name" value="WH-like_DNA-bd_sf"/>
</dbReference>
<gene>
    <name evidence="1" type="ORF">M0R89_18870</name>
</gene>
<keyword evidence="1" id="KW-0614">Plasmid</keyword>
<dbReference type="KEGG" id="halx:M0R89_18870"/>
<dbReference type="SUPFAM" id="SSF46785">
    <property type="entry name" value="Winged helix' DNA-binding domain"/>
    <property type="match status" value="1"/>
</dbReference>
<organism evidence="1 2">
    <name type="scientific">Halorussus limi</name>
    <dbReference type="NCBI Taxonomy" id="2938695"/>
    <lineage>
        <taxon>Archaea</taxon>
        <taxon>Methanobacteriati</taxon>
        <taxon>Methanobacteriota</taxon>
        <taxon>Stenosarchaea group</taxon>
        <taxon>Halobacteria</taxon>
        <taxon>Halobacteriales</taxon>
        <taxon>Haladaptataceae</taxon>
        <taxon>Halorussus</taxon>
    </lineage>
</organism>
<dbReference type="EMBL" id="CP096660">
    <property type="protein sequence ID" value="UPV76597.1"/>
    <property type="molecule type" value="Genomic_DNA"/>
</dbReference>
<protein>
    <submittedName>
        <fullName evidence="1">MarR family transcriptional regulator</fullName>
    </submittedName>
</protein>
<dbReference type="InterPro" id="IPR036390">
    <property type="entry name" value="WH_DNA-bd_sf"/>
</dbReference>
<evidence type="ECO:0000313" key="1">
    <source>
        <dbReference type="EMBL" id="UPV76597.1"/>
    </source>
</evidence>
<accession>A0A8U0I098</accession>
<dbReference type="Pfam" id="PF13412">
    <property type="entry name" value="HTH_24"/>
    <property type="match status" value="1"/>
</dbReference>
<dbReference type="GeneID" id="72187307"/>